<keyword evidence="8" id="KW-1185">Reference proteome</keyword>
<evidence type="ECO:0000313" key="9">
    <source>
        <dbReference type="RefSeq" id="XP_027102914.1"/>
    </source>
</evidence>
<dbReference type="GO" id="GO:0000981">
    <property type="term" value="F:DNA-binding transcription factor activity, RNA polymerase II-specific"/>
    <property type="evidence" value="ECO:0007669"/>
    <property type="project" value="TreeGrafter"/>
</dbReference>
<dbReference type="CDD" id="cd18914">
    <property type="entry name" value="bHLH_AtORG2_like"/>
    <property type="match status" value="1"/>
</dbReference>
<dbReference type="InterPro" id="IPR011598">
    <property type="entry name" value="bHLH_dom"/>
</dbReference>
<keyword evidence="2" id="KW-0805">Transcription regulation</keyword>
<feature type="domain" description="BHLH" evidence="7">
    <location>
        <begin position="91"/>
        <end position="143"/>
    </location>
</feature>
<reference evidence="9" key="2">
    <citation type="submission" date="2025-08" db="UniProtKB">
        <authorList>
            <consortium name="RefSeq"/>
        </authorList>
    </citation>
    <scope>IDENTIFICATION</scope>
    <source>
        <tissue evidence="9">Leaves</tissue>
    </source>
</reference>
<dbReference type="PANTHER" id="PTHR13935">
    <property type="entry name" value="ACHAETE-SCUTE TRANSCRIPTION FACTOR-RELATED"/>
    <property type="match status" value="1"/>
</dbReference>
<evidence type="ECO:0000256" key="4">
    <source>
        <dbReference type="ARBA" id="ARBA00023242"/>
    </source>
</evidence>
<organism evidence="8 9">
    <name type="scientific">Coffea arabica</name>
    <name type="common">Arabian coffee</name>
    <dbReference type="NCBI Taxonomy" id="13443"/>
    <lineage>
        <taxon>Eukaryota</taxon>
        <taxon>Viridiplantae</taxon>
        <taxon>Streptophyta</taxon>
        <taxon>Embryophyta</taxon>
        <taxon>Tracheophyta</taxon>
        <taxon>Spermatophyta</taxon>
        <taxon>Magnoliopsida</taxon>
        <taxon>eudicotyledons</taxon>
        <taxon>Gunneridae</taxon>
        <taxon>Pentapetalae</taxon>
        <taxon>asterids</taxon>
        <taxon>lamiids</taxon>
        <taxon>Gentianales</taxon>
        <taxon>Rubiaceae</taxon>
        <taxon>Ixoroideae</taxon>
        <taxon>Gardenieae complex</taxon>
        <taxon>Bertiereae - Coffeeae clade</taxon>
        <taxon>Coffeeae</taxon>
        <taxon>Coffea</taxon>
    </lineage>
</organism>
<feature type="coiled-coil region" evidence="5">
    <location>
        <begin position="133"/>
        <end position="160"/>
    </location>
</feature>
<dbReference type="SUPFAM" id="SSF47459">
    <property type="entry name" value="HLH, helix-loop-helix DNA-binding domain"/>
    <property type="match status" value="1"/>
</dbReference>
<evidence type="ECO:0000256" key="2">
    <source>
        <dbReference type="ARBA" id="ARBA00023015"/>
    </source>
</evidence>
<dbReference type="Proteomes" id="UP001652660">
    <property type="component" value="Chromosome 2c"/>
</dbReference>
<dbReference type="OrthoDB" id="1935281at2759"/>
<keyword evidence="4" id="KW-0539">Nucleus</keyword>
<dbReference type="InterPro" id="IPR015660">
    <property type="entry name" value="MASH1/Ascl1a-like"/>
</dbReference>
<dbReference type="GO" id="GO:0000977">
    <property type="term" value="F:RNA polymerase II transcription regulatory region sequence-specific DNA binding"/>
    <property type="evidence" value="ECO:0007669"/>
    <property type="project" value="TreeGrafter"/>
</dbReference>
<dbReference type="InterPro" id="IPR036638">
    <property type="entry name" value="HLH_DNA-bd_sf"/>
</dbReference>
<evidence type="ECO:0000259" key="7">
    <source>
        <dbReference type="PROSITE" id="PS50888"/>
    </source>
</evidence>
<comment type="subcellular location">
    <subcellularLocation>
        <location evidence="1">Nucleus</location>
    </subcellularLocation>
</comment>
<feature type="compositionally biased region" description="Basic and acidic residues" evidence="6">
    <location>
        <begin position="78"/>
        <end position="102"/>
    </location>
</feature>
<feature type="compositionally biased region" description="Polar residues" evidence="6">
    <location>
        <begin position="46"/>
        <end position="56"/>
    </location>
</feature>
<dbReference type="RefSeq" id="XP_027102914.1">
    <property type="nucleotide sequence ID" value="XM_027247113.2"/>
</dbReference>
<dbReference type="Gene3D" id="4.10.280.10">
    <property type="entry name" value="Helix-loop-helix DNA-binding domain"/>
    <property type="match status" value="1"/>
</dbReference>
<evidence type="ECO:0000313" key="8">
    <source>
        <dbReference type="Proteomes" id="UP001652660"/>
    </source>
</evidence>
<accession>A0A6P6VIL7</accession>
<keyword evidence="3" id="KW-0804">Transcription</keyword>
<dbReference type="GeneID" id="113724188"/>
<dbReference type="PROSITE" id="PS50888">
    <property type="entry name" value="BHLH"/>
    <property type="match status" value="1"/>
</dbReference>
<dbReference type="PANTHER" id="PTHR13935:SF155">
    <property type="entry name" value="TRANSCRIPTION FACTOR BHLH120-LIKE"/>
    <property type="match status" value="1"/>
</dbReference>
<dbReference type="GO" id="GO:0046983">
    <property type="term" value="F:protein dimerization activity"/>
    <property type="evidence" value="ECO:0007669"/>
    <property type="project" value="InterPro"/>
</dbReference>
<evidence type="ECO:0000256" key="5">
    <source>
        <dbReference type="SAM" id="Coils"/>
    </source>
</evidence>
<reference evidence="8" key="1">
    <citation type="journal article" date="2025" name="Foods">
        <title>Unveiling the Microbial Signatures of Arabica Coffee Cherries: Insights into Ripeness Specific Diversity, Functional Traits, and Implications for Quality and Safety.</title>
        <authorList>
            <consortium name="RefSeq"/>
            <person name="Tenea G.N."/>
            <person name="Cifuentes V."/>
            <person name="Reyes P."/>
            <person name="Cevallos-Vallejos M."/>
        </authorList>
    </citation>
    <scope>NUCLEOTIDE SEQUENCE [LARGE SCALE GENOMIC DNA]</scope>
</reference>
<evidence type="ECO:0000256" key="3">
    <source>
        <dbReference type="ARBA" id="ARBA00023163"/>
    </source>
</evidence>
<keyword evidence="5" id="KW-0175">Coiled coil</keyword>
<evidence type="ECO:0000256" key="1">
    <source>
        <dbReference type="ARBA" id="ARBA00004123"/>
    </source>
</evidence>
<feature type="region of interest" description="Disordered" evidence="6">
    <location>
        <begin position="46"/>
        <end position="102"/>
    </location>
</feature>
<name>A0A6P6VIL7_COFAR</name>
<gene>
    <name evidence="9" type="primary">LOC113724188</name>
</gene>
<dbReference type="Pfam" id="PF00010">
    <property type="entry name" value="HLH"/>
    <property type="match status" value="1"/>
</dbReference>
<evidence type="ECO:0000256" key="6">
    <source>
        <dbReference type="SAM" id="MobiDB-lite"/>
    </source>
</evidence>
<dbReference type="AlphaFoldDB" id="A0A6P6VIL7"/>
<sequence length="269" mass="31152">MDDFTNYLFPLQQDDPLLFQYSPIPSVSFYHKDTTIHRQDLVNQGASSLVSPQLNTEENRNSTARKRQQKPSPAVQADNHDCGKNPDDRKQKRTFHRDMERQRRQEMANLYASLRNLLPLEYTKGKRSITDHVHVAENYIKQVEMNIRKLEVKRDKLRNLTGGSSHVHLKNVEGKNSFSINFTVRPCSAGGIEILMKKYVADTNLFPLSRILDVLLDEGLTVVSCVCTRVNEEYIYTIQTEASHMRDVDPLSLQEKLTEKVMTWKKFEP</sequence>
<proteinExistence type="predicted"/>
<protein>
    <submittedName>
        <fullName evidence="9">Transcription factor bHLH118-like</fullName>
    </submittedName>
</protein>
<dbReference type="GO" id="GO:0090575">
    <property type="term" value="C:RNA polymerase II transcription regulator complex"/>
    <property type="evidence" value="ECO:0007669"/>
    <property type="project" value="TreeGrafter"/>
</dbReference>